<comment type="subcellular location">
    <subcellularLocation>
        <location evidence="1">Membrane</location>
        <topology evidence="1">Multi-pass membrane protein</topology>
    </subcellularLocation>
</comment>
<feature type="transmembrane region" description="Helical" evidence="6">
    <location>
        <begin position="37"/>
        <end position="56"/>
    </location>
</feature>
<evidence type="ECO:0000256" key="2">
    <source>
        <dbReference type="ARBA" id="ARBA00005587"/>
    </source>
</evidence>
<keyword evidence="4 6" id="KW-1133">Transmembrane helix</keyword>
<evidence type="ECO:0000256" key="3">
    <source>
        <dbReference type="ARBA" id="ARBA00022692"/>
    </source>
</evidence>
<dbReference type="InterPro" id="IPR000791">
    <property type="entry name" value="Gpr1/Fun34/SatP-like"/>
</dbReference>
<dbReference type="NCBIfam" id="NF038013">
    <property type="entry name" value="AceTr_1"/>
    <property type="match status" value="1"/>
</dbReference>
<name>A0A4R5L8R5_9BURK</name>
<feature type="transmembrane region" description="Helical" evidence="6">
    <location>
        <begin position="124"/>
        <end position="143"/>
    </location>
</feature>
<evidence type="ECO:0000313" key="8">
    <source>
        <dbReference type="Proteomes" id="UP000295606"/>
    </source>
</evidence>
<reference evidence="7 8" key="1">
    <citation type="submission" date="2019-03" db="EMBL/GenBank/DDBJ databases">
        <title>Paraburkholderia sp. isolated from native Mimosa gymnas in Guartela State Park, Brazil.</title>
        <authorList>
            <person name="Paulitsch F."/>
            <person name="Hungria M."/>
            <person name="Delamuta J.R.M."/>
            <person name="Ribeiro R.A."/>
            <person name="Dall'Agnol R."/>
            <person name="Silva J.S.B."/>
        </authorList>
    </citation>
    <scope>NUCLEOTIDE SEQUENCE [LARGE SCALE GENOMIC DNA]</scope>
    <source>
        <strain evidence="7 8">CNPSo 3008</strain>
    </source>
</reference>
<comment type="similarity">
    <text evidence="2">Belongs to the acetate uptake transporter (AceTr) (TC 2.A.96) family.</text>
</comment>
<dbReference type="PANTHER" id="PTHR30178:SF3">
    <property type="entry name" value="SUCCINATE-ACETATE_PROTON SYMPORTER SATP"/>
    <property type="match status" value="1"/>
</dbReference>
<feature type="transmembrane region" description="Helical" evidence="6">
    <location>
        <begin position="12"/>
        <end position="31"/>
    </location>
</feature>
<dbReference type="OrthoDB" id="9787939at2"/>
<dbReference type="AlphaFoldDB" id="A0A4R5L8R5"/>
<evidence type="ECO:0000256" key="5">
    <source>
        <dbReference type="ARBA" id="ARBA00023136"/>
    </source>
</evidence>
<comment type="caution">
    <text evidence="7">The sequence shown here is derived from an EMBL/GenBank/DDBJ whole genome shotgun (WGS) entry which is preliminary data.</text>
</comment>
<dbReference type="GO" id="GO:0005886">
    <property type="term" value="C:plasma membrane"/>
    <property type="evidence" value="ECO:0007669"/>
    <property type="project" value="TreeGrafter"/>
</dbReference>
<evidence type="ECO:0000313" key="7">
    <source>
        <dbReference type="EMBL" id="TDG04470.1"/>
    </source>
</evidence>
<organism evidence="7 8">
    <name type="scientific">Paraburkholderia guartelaensis</name>
    <dbReference type="NCBI Taxonomy" id="2546446"/>
    <lineage>
        <taxon>Bacteria</taxon>
        <taxon>Pseudomonadati</taxon>
        <taxon>Pseudomonadota</taxon>
        <taxon>Betaproteobacteria</taxon>
        <taxon>Burkholderiales</taxon>
        <taxon>Burkholderiaceae</taxon>
        <taxon>Paraburkholderia</taxon>
    </lineage>
</organism>
<dbReference type="InterPro" id="IPR047623">
    <property type="entry name" value="SatP"/>
</dbReference>
<dbReference type="RefSeq" id="WP_133186629.1">
    <property type="nucleotide sequence ID" value="NZ_SMOD01000028.1"/>
</dbReference>
<accession>A0A4R5L8R5</accession>
<dbReference type="GO" id="GO:0015360">
    <property type="term" value="F:acetate:proton symporter activity"/>
    <property type="evidence" value="ECO:0007669"/>
    <property type="project" value="TreeGrafter"/>
</dbReference>
<dbReference type="GO" id="GO:0071422">
    <property type="term" value="P:succinate transmembrane transport"/>
    <property type="evidence" value="ECO:0007669"/>
    <property type="project" value="TreeGrafter"/>
</dbReference>
<dbReference type="Proteomes" id="UP000295606">
    <property type="component" value="Unassembled WGS sequence"/>
</dbReference>
<feature type="transmembrane region" description="Helical" evidence="6">
    <location>
        <begin position="68"/>
        <end position="89"/>
    </location>
</feature>
<sequence length="192" mass="20640">MGGNLSNPAPLGLAGFAFTTWMLSMINAGWYSADSMGLVLALAFAFGGTAQMIAGVMEFPRGNTLGTVAFLSYGAFWWSFALFAAFLGTKVPESFVGWYLFVWGVFTFYMWIGSMHTSTSVQLVFLALWITFGLLAIGVWSGMAMITRLGGYTGLITAALAFYASAAMVINESFGRTVLPTHPYVAPQPRAA</sequence>
<feature type="transmembrane region" description="Helical" evidence="6">
    <location>
        <begin position="95"/>
        <end position="112"/>
    </location>
</feature>
<evidence type="ECO:0000256" key="1">
    <source>
        <dbReference type="ARBA" id="ARBA00004141"/>
    </source>
</evidence>
<dbReference type="InterPro" id="IPR047622">
    <property type="entry name" value="GPR1_FUN34_YAAH"/>
</dbReference>
<keyword evidence="3 6" id="KW-0812">Transmembrane</keyword>
<evidence type="ECO:0000256" key="6">
    <source>
        <dbReference type="SAM" id="Phobius"/>
    </source>
</evidence>
<dbReference type="Pfam" id="PF01184">
    <property type="entry name" value="Gpr1_Fun34_YaaH"/>
    <property type="match status" value="1"/>
</dbReference>
<feature type="transmembrane region" description="Helical" evidence="6">
    <location>
        <begin position="149"/>
        <end position="170"/>
    </location>
</feature>
<gene>
    <name evidence="7" type="ORF">E1N52_29950</name>
</gene>
<evidence type="ECO:0000256" key="4">
    <source>
        <dbReference type="ARBA" id="ARBA00022989"/>
    </source>
</evidence>
<dbReference type="EMBL" id="SMOD01000028">
    <property type="protein sequence ID" value="TDG04470.1"/>
    <property type="molecule type" value="Genomic_DNA"/>
</dbReference>
<keyword evidence="5 6" id="KW-0472">Membrane</keyword>
<dbReference type="PANTHER" id="PTHR30178">
    <property type="entry name" value="INNER MEMBRANE PROTEIN YAAH"/>
    <property type="match status" value="1"/>
</dbReference>
<dbReference type="PROSITE" id="PS01114">
    <property type="entry name" value="GPR1_FUN34_YAAH"/>
    <property type="match status" value="1"/>
</dbReference>
<protein>
    <submittedName>
        <fullName evidence="7">Transcriptional regulator</fullName>
    </submittedName>
</protein>
<proteinExistence type="inferred from homology"/>